<dbReference type="PANTHER" id="PTHR37397:SF1">
    <property type="entry name" value="LTD DOMAIN-CONTAINING PROTEIN"/>
    <property type="match status" value="1"/>
</dbReference>
<feature type="region of interest" description="Disordered" evidence="1">
    <location>
        <begin position="23"/>
        <end position="141"/>
    </location>
</feature>
<gene>
    <name evidence="4" type="ORF">O0S08_33920</name>
</gene>
<keyword evidence="5" id="KW-1185">Reference proteome</keyword>
<dbReference type="SUPFAM" id="SSF74853">
    <property type="entry name" value="Lamin A/C globular tail domain"/>
    <property type="match status" value="1"/>
</dbReference>
<dbReference type="Pfam" id="PF00932">
    <property type="entry name" value="LTD"/>
    <property type="match status" value="1"/>
</dbReference>
<dbReference type="Proteomes" id="UP001164459">
    <property type="component" value="Chromosome"/>
</dbReference>
<proteinExistence type="predicted"/>
<feature type="compositionally biased region" description="Low complexity" evidence="1">
    <location>
        <begin position="31"/>
        <end position="131"/>
    </location>
</feature>
<evidence type="ECO:0000313" key="5">
    <source>
        <dbReference type="Proteomes" id="UP001164459"/>
    </source>
</evidence>
<evidence type="ECO:0000313" key="4">
    <source>
        <dbReference type="EMBL" id="WAS91213.1"/>
    </source>
</evidence>
<evidence type="ECO:0000259" key="3">
    <source>
        <dbReference type="PROSITE" id="PS51841"/>
    </source>
</evidence>
<dbReference type="PANTHER" id="PTHR37397">
    <property type="entry name" value="SI:CH211-183D21.1"/>
    <property type="match status" value="1"/>
</dbReference>
<dbReference type="EMBL" id="CP114040">
    <property type="protein sequence ID" value="WAS91213.1"/>
    <property type="molecule type" value="Genomic_DNA"/>
</dbReference>
<protein>
    <submittedName>
        <fullName evidence="4">Lamin tail domain-containing protein</fullName>
    </submittedName>
</protein>
<dbReference type="InterPro" id="IPR036415">
    <property type="entry name" value="Lamin_tail_dom_sf"/>
</dbReference>
<feature type="signal peptide" evidence="2">
    <location>
        <begin position="1"/>
        <end position="16"/>
    </location>
</feature>
<dbReference type="PROSITE" id="PS51841">
    <property type="entry name" value="LTD"/>
    <property type="match status" value="1"/>
</dbReference>
<reference evidence="4" key="1">
    <citation type="submission" date="2022-11" db="EMBL/GenBank/DDBJ databases">
        <title>Minimal conservation of predation-associated metabolite biosynthetic gene clusters underscores biosynthetic potential of Myxococcota including descriptions for ten novel species: Archangium lansinium sp. nov., Myxococcus landrumus sp. nov., Nannocystis bai.</title>
        <authorList>
            <person name="Ahearne A."/>
            <person name="Stevens C."/>
            <person name="Dowd S."/>
        </authorList>
    </citation>
    <scope>NUCLEOTIDE SEQUENCE</scope>
    <source>
        <strain evidence="4">Fl3</strain>
    </source>
</reference>
<feature type="chain" id="PRO_5045268602" evidence="2">
    <location>
        <begin position="17"/>
        <end position="538"/>
    </location>
</feature>
<evidence type="ECO:0000256" key="2">
    <source>
        <dbReference type="SAM" id="SignalP"/>
    </source>
</evidence>
<keyword evidence="2" id="KW-0732">Signal</keyword>
<feature type="domain" description="LTD" evidence="3">
    <location>
        <begin position="349"/>
        <end position="473"/>
    </location>
</feature>
<organism evidence="4 5">
    <name type="scientific">Nannocystis punicea</name>
    <dbReference type="NCBI Taxonomy" id="2995304"/>
    <lineage>
        <taxon>Bacteria</taxon>
        <taxon>Pseudomonadati</taxon>
        <taxon>Myxococcota</taxon>
        <taxon>Polyangia</taxon>
        <taxon>Nannocystales</taxon>
        <taxon>Nannocystaceae</taxon>
        <taxon>Nannocystis</taxon>
    </lineage>
</organism>
<accession>A0ABY7GW54</accession>
<dbReference type="Gene3D" id="2.60.40.1260">
    <property type="entry name" value="Lamin Tail domain"/>
    <property type="match status" value="1"/>
</dbReference>
<dbReference type="RefSeq" id="WP_269033577.1">
    <property type="nucleotide sequence ID" value="NZ_CP114040.1"/>
</dbReference>
<name>A0ABY7GW54_9BACT</name>
<dbReference type="InterPro" id="IPR001322">
    <property type="entry name" value="Lamin_tail_dom"/>
</dbReference>
<dbReference type="PROSITE" id="PS51257">
    <property type="entry name" value="PROKAR_LIPOPROTEIN"/>
    <property type="match status" value="1"/>
</dbReference>
<evidence type="ECO:0000256" key="1">
    <source>
        <dbReference type="SAM" id="MobiDB-lite"/>
    </source>
</evidence>
<sequence length="538" mass="53758">MSTFVHRLGLSLFALAACSDDTSLATDTDEPTSGSTTTTGRPETTAKPTTAEPTTAEPTTAAPTTTAEPTTDATTTTTSTTDPIDPSTGTTTGTTTGDDTTTTTTTGDDTTTTTTTGEDSTGTSTTTTTTGEPRLCADGEKNGDETDIDCGGRSCPACVDGAACNVDADCASMSCIDGTCGLPLPACDDTEQNGGETDEDCGGPDCSPCGDDLACAVPSDCQSQVCTGGVCKAPTCDDEVANGGESDVDCGGPDCDPCDDGLACEGPGDCQSGVCDNDVCAPPGCNDGVENGDETDVDCGGDTCDPCDDDQACEIDADCQANSCENGACVGPNCQDGVKNGAETGIDCGGPQCAPCPAGRLVINEVDYDQPSNDTAEFIELLNTGNAPINLAGHSVVLVNGAVNQTYATITLNGSIAPGQYLLIAHANFPVPPGALHVTIASGIVQNGGSDPDGIALVNNNTKTLVDALSYDGAITSISIPGLGAVSLVEGMALPANVIDNPNSTGSLARLPNGFDSNNSASDWKFTKNITPGAANLP</sequence>